<accession>A0A2T2NNF5</accession>
<gene>
    <name evidence="1" type="ORF">BS50DRAFT_379090</name>
</gene>
<keyword evidence="2" id="KW-1185">Reference proteome</keyword>
<dbReference type="Proteomes" id="UP000240883">
    <property type="component" value="Unassembled WGS sequence"/>
</dbReference>
<organism evidence="1 2">
    <name type="scientific">Corynespora cassiicola Philippines</name>
    <dbReference type="NCBI Taxonomy" id="1448308"/>
    <lineage>
        <taxon>Eukaryota</taxon>
        <taxon>Fungi</taxon>
        <taxon>Dikarya</taxon>
        <taxon>Ascomycota</taxon>
        <taxon>Pezizomycotina</taxon>
        <taxon>Dothideomycetes</taxon>
        <taxon>Pleosporomycetidae</taxon>
        <taxon>Pleosporales</taxon>
        <taxon>Corynesporascaceae</taxon>
        <taxon>Corynespora</taxon>
    </lineage>
</organism>
<dbReference type="AlphaFoldDB" id="A0A2T2NNF5"/>
<reference evidence="1 2" key="1">
    <citation type="journal article" date="2018" name="Front. Microbiol.">
        <title>Genome-Wide Analysis of Corynespora cassiicola Leaf Fall Disease Putative Effectors.</title>
        <authorList>
            <person name="Lopez D."/>
            <person name="Ribeiro S."/>
            <person name="Label P."/>
            <person name="Fumanal B."/>
            <person name="Venisse J.S."/>
            <person name="Kohler A."/>
            <person name="de Oliveira R.R."/>
            <person name="Labutti K."/>
            <person name="Lipzen A."/>
            <person name="Lail K."/>
            <person name="Bauer D."/>
            <person name="Ohm R.A."/>
            <person name="Barry K.W."/>
            <person name="Spatafora J."/>
            <person name="Grigoriev I.V."/>
            <person name="Martin F.M."/>
            <person name="Pujade-Renaud V."/>
        </authorList>
    </citation>
    <scope>NUCLEOTIDE SEQUENCE [LARGE SCALE GENOMIC DNA]</scope>
    <source>
        <strain evidence="1 2">Philippines</strain>
    </source>
</reference>
<evidence type="ECO:0000313" key="2">
    <source>
        <dbReference type="Proteomes" id="UP000240883"/>
    </source>
</evidence>
<dbReference type="EMBL" id="KZ678135">
    <property type="protein sequence ID" value="PSN66955.1"/>
    <property type="molecule type" value="Genomic_DNA"/>
</dbReference>
<name>A0A2T2NNF5_CORCC</name>
<proteinExistence type="predicted"/>
<sequence>MTVHARAGPSFRRCAIPAASGQPCPREACQAHAGRAPRFSLPSGTTAVNRQYCKRDERATPTAIYLIPIGASLLTRPPAPLRGARCPGPFPSRCRQKSKPGLCPSAPVTVVDAGADIGLVHSTCLTRTLLSTSLQLLSPRTAASRNPSPSLSRRQLGQYSVESAARSELQHCPFGSTTVCAEP</sequence>
<protein>
    <submittedName>
        <fullName evidence="1">Uncharacterized protein</fullName>
    </submittedName>
</protein>
<evidence type="ECO:0000313" key="1">
    <source>
        <dbReference type="EMBL" id="PSN66955.1"/>
    </source>
</evidence>